<dbReference type="Proteomes" id="UP000189670">
    <property type="component" value="Unassembled WGS sequence"/>
</dbReference>
<dbReference type="EMBL" id="ATBP01000691">
    <property type="protein sequence ID" value="ETR69263.1"/>
    <property type="molecule type" value="Genomic_DNA"/>
</dbReference>
<evidence type="ECO:0000313" key="2">
    <source>
        <dbReference type="Proteomes" id="UP000189670"/>
    </source>
</evidence>
<comment type="caution">
    <text evidence="1">The sequence shown here is derived from an EMBL/GenBank/DDBJ whole genome shotgun (WGS) entry which is preliminary data.</text>
</comment>
<dbReference type="AlphaFoldDB" id="A0A1V1P388"/>
<sequence>MLPISAISGEILLDEFNDSSVGNTNGISYVDTPNGRGAVFQCAKESRIQYGFNTQIPKQGTLEFLLKLIVVIIIPTIP</sequence>
<evidence type="ECO:0000313" key="1">
    <source>
        <dbReference type="EMBL" id="ETR69263.1"/>
    </source>
</evidence>
<organism evidence="1 2">
    <name type="scientific">Candidatus Magnetoglobus multicellularis str. Araruama</name>
    <dbReference type="NCBI Taxonomy" id="890399"/>
    <lineage>
        <taxon>Bacteria</taxon>
        <taxon>Pseudomonadati</taxon>
        <taxon>Thermodesulfobacteriota</taxon>
        <taxon>Desulfobacteria</taxon>
        <taxon>Desulfobacterales</taxon>
        <taxon>Desulfobacteraceae</taxon>
        <taxon>Candidatus Magnetoglobus</taxon>
    </lineage>
</organism>
<proteinExistence type="predicted"/>
<name>A0A1V1P388_9BACT</name>
<protein>
    <submittedName>
        <fullName evidence="1">Uncharacterized protein</fullName>
    </submittedName>
</protein>
<accession>A0A1V1P388</accession>
<reference evidence="2" key="1">
    <citation type="submission" date="2012-11" db="EMBL/GenBank/DDBJ databases">
        <authorList>
            <person name="Lucero-Rivera Y.E."/>
            <person name="Tovar-Ramirez D."/>
        </authorList>
    </citation>
    <scope>NUCLEOTIDE SEQUENCE [LARGE SCALE GENOMIC DNA]</scope>
    <source>
        <strain evidence="2">Araruama</strain>
    </source>
</reference>
<gene>
    <name evidence="1" type="ORF">OMM_09761</name>
</gene>